<name>A0ABW9KLJ2_9BACT</name>
<evidence type="ECO:0000256" key="1">
    <source>
        <dbReference type="ARBA" id="ARBA00009477"/>
    </source>
</evidence>
<dbReference type="InterPro" id="IPR058637">
    <property type="entry name" value="YknX-like_C"/>
</dbReference>
<feature type="domain" description="CzcB-like barrel-sandwich hybrid" evidence="5">
    <location>
        <begin position="159"/>
        <end position="288"/>
    </location>
</feature>
<feature type="domain" description="YknX-like C-terminal permuted SH3-like" evidence="6">
    <location>
        <begin position="389"/>
        <end position="456"/>
    </location>
</feature>
<dbReference type="InterPro" id="IPR058647">
    <property type="entry name" value="BSH_CzcB-like"/>
</dbReference>
<evidence type="ECO:0000256" key="3">
    <source>
        <dbReference type="SAM" id="Phobius"/>
    </source>
</evidence>
<accession>A0ABW9KLJ2</accession>
<dbReference type="Proteomes" id="UP001634747">
    <property type="component" value="Unassembled WGS sequence"/>
</dbReference>
<reference evidence="7 8" key="1">
    <citation type="submission" date="2024-12" db="EMBL/GenBank/DDBJ databases">
        <authorList>
            <person name="Lee Y."/>
        </authorList>
    </citation>
    <scope>NUCLEOTIDE SEQUENCE [LARGE SCALE GENOMIC DNA]</scope>
    <source>
        <strain evidence="7 8">03SUJ4</strain>
    </source>
</reference>
<dbReference type="Gene3D" id="2.40.420.20">
    <property type="match status" value="1"/>
</dbReference>
<dbReference type="RefSeq" id="WP_263412669.1">
    <property type="nucleotide sequence ID" value="NZ_BAABBH010000001.1"/>
</dbReference>
<dbReference type="Pfam" id="PF25973">
    <property type="entry name" value="BSH_CzcB"/>
    <property type="match status" value="1"/>
</dbReference>
<dbReference type="PANTHER" id="PTHR30469">
    <property type="entry name" value="MULTIDRUG RESISTANCE PROTEIN MDTA"/>
    <property type="match status" value="1"/>
</dbReference>
<dbReference type="Gene3D" id="1.10.287.470">
    <property type="entry name" value="Helix hairpin bin"/>
    <property type="match status" value="1"/>
</dbReference>
<dbReference type="Pfam" id="PF25989">
    <property type="entry name" value="YknX_C"/>
    <property type="match status" value="1"/>
</dbReference>
<dbReference type="InterPro" id="IPR006143">
    <property type="entry name" value="RND_pump_MFP"/>
</dbReference>
<evidence type="ECO:0000313" key="7">
    <source>
        <dbReference type="EMBL" id="MFN2975820.1"/>
    </source>
</evidence>
<dbReference type="PANTHER" id="PTHR30469:SF37">
    <property type="entry name" value="RAGD PROTEIN"/>
    <property type="match status" value="1"/>
</dbReference>
<evidence type="ECO:0000259" key="5">
    <source>
        <dbReference type="Pfam" id="PF25973"/>
    </source>
</evidence>
<keyword evidence="3" id="KW-0812">Transmembrane</keyword>
<protein>
    <submittedName>
        <fullName evidence="7">Efflux RND transporter periplasmic adaptor subunit</fullName>
    </submittedName>
</protein>
<feature type="transmembrane region" description="Helical" evidence="3">
    <location>
        <begin position="90"/>
        <end position="110"/>
    </location>
</feature>
<evidence type="ECO:0000256" key="2">
    <source>
        <dbReference type="SAM" id="MobiDB-lite"/>
    </source>
</evidence>
<keyword evidence="8" id="KW-1185">Reference proteome</keyword>
<dbReference type="Pfam" id="PF25954">
    <property type="entry name" value="Beta-barrel_RND_2"/>
    <property type="match status" value="1"/>
</dbReference>
<dbReference type="SUPFAM" id="SSF111369">
    <property type="entry name" value="HlyD-like secretion proteins"/>
    <property type="match status" value="1"/>
</dbReference>
<dbReference type="Gene3D" id="2.40.50.100">
    <property type="match status" value="1"/>
</dbReference>
<feature type="region of interest" description="Disordered" evidence="2">
    <location>
        <begin position="1"/>
        <end position="81"/>
    </location>
</feature>
<evidence type="ECO:0000259" key="6">
    <source>
        <dbReference type="Pfam" id="PF25989"/>
    </source>
</evidence>
<dbReference type="EMBL" id="JBJYXY010000001">
    <property type="protein sequence ID" value="MFN2975820.1"/>
    <property type="molecule type" value="Genomic_DNA"/>
</dbReference>
<comment type="similarity">
    <text evidence="1">Belongs to the membrane fusion protein (MFP) (TC 8.A.1) family.</text>
</comment>
<feature type="compositionally biased region" description="Low complexity" evidence="2">
    <location>
        <begin position="50"/>
        <end position="62"/>
    </location>
</feature>
<evidence type="ECO:0000313" key="8">
    <source>
        <dbReference type="Proteomes" id="UP001634747"/>
    </source>
</evidence>
<feature type="domain" description="CusB-like beta-barrel" evidence="4">
    <location>
        <begin position="311"/>
        <end position="380"/>
    </location>
</feature>
<gene>
    <name evidence="7" type="ORF">ACK2TP_08600</name>
</gene>
<dbReference type="NCBIfam" id="TIGR01730">
    <property type="entry name" value="RND_mfp"/>
    <property type="match status" value="1"/>
</dbReference>
<dbReference type="Gene3D" id="2.40.30.170">
    <property type="match status" value="1"/>
</dbReference>
<dbReference type="InterPro" id="IPR058792">
    <property type="entry name" value="Beta-barrel_RND_2"/>
</dbReference>
<sequence length="469" mass="49933">MPDFEDYALTRPESGNAPLSSHERTPAMNEGANANDIRPGGTVPSETEQQRAAVAAEGAPQAGEHEPVASTHAEGPTVTIDPNRKLGRGAFVALAVAGVALVVVIALGLLSRVRAASSLKTETRENAIETVSVTHPTLGARSQELRLPANTEAFIDTPIYSRTDGYLQKWFADIGATVHKGQLLAVVQTPEVDQQVEQAQAQVSTARANEQIAEVTAKRWQDLLAKNAVSRQETDQALSDKNARQATLEAAEANLRRLQQMQGFERIYAPFDGIVTARNVDIGSLIQAGDSNTPHSELFHMASVNRLRVFVPVPEVYTQDVHDGGSVTVTSDALPGEQFQGTIARNATSIDPATRTLRVEVDLDNPGRRLLPGAYTFVHLPVPAMNASLTLPSNALLFRSEGLRVGVVQSGHVHLQPIRIGHDYGATVEVTAGLHPSDSVILNPSDSLAEGQPVKVSAAAAADTQGGAR</sequence>
<comment type="caution">
    <text evidence="7">The sequence shown here is derived from an EMBL/GenBank/DDBJ whole genome shotgun (WGS) entry which is preliminary data.</text>
</comment>
<organism evidence="7 8">
    <name type="scientific">Terriglobus aquaticus</name>
    <dbReference type="NCBI Taxonomy" id="940139"/>
    <lineage>
        <taxon>Bacteria</taxon>
        <taxon>Pseudomonadati</taxon>
        <taxon>Acidobacteriota</taxon>
        <taxon>Terriglobia</taxon>
        <taxon>Terriglobales</taxon>
        <taxon>Acidobacteriaceae</taxon>
        <taxon>Terriglobus</taxon>
    </lineage>
</organism>
<keyword evidence="3" id="KW-1133">Transmembrane helix</keyword>
<keyword evidence="3" id="KW-0472">Membrane</keyword>
<proteinExistence type="inferred from homology"/>
<evidence type="ECO:0000259" key="4">
    <source>
        <dbReference type="Pfam" id="PF25954"/>
    </source>
</evidence>